<protein>
    <submittedName>
        <fullName evidence="1">Uncharacterized protein</fullName>
    </submittedName>
</protein>
<sequence length="146" mass="15957">MDYIKPIHSRTSMLLWSVHKDGGCLACMDAKEGESEECAPFSELENTLARVPNIANCPRSYKGENCSLGKLKTIGHCQVNWAMVPRPPKVLVASQPRQGAEFLAELIGRIAEPLGDPDAELIGRIAEPLGEPNLARPFRVTFGPSM</sequence>
<dbReference type="PaxDb" id="4113-PGSC0003DMT400094639"/>
<evidence type="ECO:0000313" key="2">
    <source>
        <dbReference type="Proteomes" id="UP000011115"/>
    </source>
</evidence>
<keyword evidence="2" id="KW-1185">Reference proteome</keyword>
<evidence type="ECO:0000313" key="1">
    <source>
        <dbReference type="EnsemblPlants" id="PGSC0003DMT400094639"/>
    </source>
</evidence>
<reference evidence="1" key="2">
    <citation type="submission" date="2015-06" db="UniProtKB">
        <authorList>
            <consortium name="EnsemblPlants"/>
        </authorList>
    </citation>
    <scope>IDENTIFICATION</scope>
    <source>
        <strain evidence="1">DM1-3 516 R44</strain>
    </source>
</reference>
<organism evidence="1 2">
    <name type="scientific">Solanum tuberosum</name>
    <name type="common">Potato</name>
    <dbReference type="NCBI Taxonomy" id="4113"/>
    <lineage>
        <taxon>Eukaryota</taxon>
        <taxon>Viridiplantae</taxon>
        <taxon>Streptophyta</taxon>
        <taxon>Embryophyta</taxon>
        <taxon>Tracheophyta</taxon>
        <taxon>Spermatophyta</taxon>
        <taxon>Magnoliopsida</taxon>
        <taxon>eudicotyledons</taxon>
        <taxon>Gunneridae</taxon>
        <taxon>Pentapetalae</taxon>
        <taxon>asterids</taxon>
        <taxon>lamiids</taxon>
        <taxon>Solanales</taxon>
        <taxon>Solanaceae</taxon>
        <taxon>Solanoideae</taxon>
        <taxon>Solaneae</taxon>
        <taxon>Solanum</taxon>
    </lineage>
</organism>
<name>M1DUJ5_SOLTU</name>
<reference evidence="2" key="1">
    <citation type="journal article" date="2011" name="Nature">
        <title>Genome sequence and analysis of the tuber crop potato.</title>
        <authorList>
            <consortium name="The Potato Genome Sequencing Consortium"/>
        </authorList>
    </citation>
    <scope>NUCLEOTIDE SEQUENCE [LARGE SCALE GENOMIC DNA]</scope>
    <source>
        <strain evidence="2">cv. DM1-3 516 R44</strain>
    </source>
</reference>
<dbReference type="Proteomes" id="UP000011115">
    <property type="component" value="Unassembled WGS sequence"/>
</dbReference>
<proteinExistence type="predicted"/>
<dbReference type="AlphaFoldDB" id="M1DUJ5"/>
<accession>M1DUJ5</accession>
<dbReference type="Gramene" id="PGSC0003DMT400094639">
    <property type="protein sequence ID" value="PGSC0003DMT400094639"/>
    <property type="gene ID" value="PGSC0003DMG400044210"/>
</dbReference>
<dbReference type="HOGENOM" id="CLU_1780735_0_0_1"/>
<dbReference type="InParanoid" id="M1DUJ5"/>
<dbReference type="EnsemblPlants" id="PGSC0003DMT400094639">
    <property type="protein sequence ID" value="PGSC0003DMT400094639"/>
    <property type="gene ID" value="PGSC0003DMG400044210"/>
</dbReference>